<feature type="domain" description="Nudix hydrolase" evidence="4">
    <location>
        <begin position="8"/>
        <end position="150"/>
    </location>
</feature>
<dbReference type="InterPro" id="IPR000073">
    <property type="entry name" value="AB_hydrolase_1"/>
</dbReference>
<dbReference type="Gene3D" id="3.40.50.10470">
    <property type="entry name" value="Translation initiation factor eif-2b, domain 2"/>
    <property type="match status" value="1"/>
</dbReference>
<reference evidence="5 6" key="1">
    <citation type="journal article" date="2016" name="BMC Genomics">
        <title>Genome sequencing and secondary metabolism of the postharvest pathogen Penicillium griseofulvum.</title>
        <authorList>
            <person name="Banani H."/>
            <person name="Marcet-Houben M."/>
            <person name="Ballester A.R."/>
            <person name="Abbruscato P."/>
            <person name="Gonzalez-Candelas L."/>
            <person name="Gabaldon T."/>
            <person name="Spadaro D."/>
        </authorList>
    </citation>
    <scope>NUCLEOTIDE SEQUENCE [LARGE SCALE GENOMIC DNA]</scope>
    <source>
        <strain evidence="5 6">PG3</strain>
    </source>
</reference>
<dbReference type="InterPro" id="IPR020084">
    <property type="entry name" value="NUDIX_hydrolase_CS"/>
</dbReference>
<dbReference type="CDD" id="cd18872">
    <property type="entry name" value="NUDIX_eIF-2B"/>
    <property type="match status" value="1"/>
</dbReference>
<dbReference type="STRING" id="5078.A0A135LHM8"/>
<evidence type="ECO:0000256" key="1">
    <source>
        <dbReference type="ARBA" id="ARBA00007251"/>
    </source>
</evidence>
<comment type="similarity">
    <text evidence="1 3">Belongs to the eIF-2B alpha/beta/delta subunits family.</text>
</comment>
<dbReference type="OrthoDB" id="206213at2759"/>
<dbReference type="GO" id="GO:0003743">
    <property type="term" value="F:translation initiation factor activity"/>
    <property type="evidence" value="ECO:0007669"/>
    <property type="project" value="UniProtKB-KW"/>
</dbReference>
<evidence type="ECO:0000259" key="4">
    <source>
        <dbReference type="PROSITE" id="PS51462"/>
    </source>
</evidence>
<evidence type="ECO:0000313" key="5">
    <source>
        <dbReference type="EMBL" id="KXG48471.1"/>
    </source>
</evidence>
<dbReference type="PANTHER" id="PTHR43475:SF3">
    <property type="entry name" value="TRANSLATION INITIATION FACTOR EIF-2B SUBUNIT FAMILY PROTEIN (AFU_ORTHOLOGUE AFUA_2G14290)"/>
    <property type="match status" value="1"/>
</dbReference>
<dbReference type="Pfam" id="PF00561">
    <property type="entry name" value="Abhydrolase_1"/>
    <property type="match status" value="1"/>
</dbReference>
<dbReference type="PANTHER" id="PTHR43475">
    <property type="entry name" value="METHYLTHIORIBOSE-1-PHOSPHATE ISOMERASE"/>
    <property type="match status" value="1"/>
</dbReference>
<evidence type="ECO:0000256" key="2">
    <source>
        <dbReference type="ARBA" id="ARBA00022801"/>
    </source>
</evidence>
<dbReference type="RefSeq" id="XP_040647007.1">
    <property type="nucleotide sequence ID" value="XM_040790054.1"/>
</dbReference>
<dbReference type="Pfam" id="PF00293">
    <property type="entry name" value="NUDIX"/>
    <property type="match status" value="1"/>
</dbReference>
<name>A0A135LHM8_PENPA</name>
<dbReference type="SUPFAM" id="SSF55811">
    <property type="entry name" value="Nudix"/>
    <property type="match status" value="1"/>
</dbReference>
<dbReference type="Pfam" id="PF01008">
    <property type="entry name" value="IF-2B"/>
    <property type="match status" value="1"/>
</dbReference>
<dbReference type="InterPro" id="IPR015797">
    <property type="entry name" value="NUDIX_hydrolase-like_dom_sf"/>
</dbReference>
<dbReference type="GO" id="GO:0072330">
    <property type="term" value="P:monocarboxylic acid biosynthetic process"/>
    <property type="evidence" value="ECO:0007669"/>
    <property type="project" value="UniProtKB-ARBA"/>
</dbReference>
<dbReference type="AlphaFoldDB" id="A0A135LHM8"/>
<organism evidence="5 6">
    <name type="scientific">Penicillium patulum</name>
    <name type="common">Penicillium griseofulvum</name>
    <dbReference type="NCBI Taxonomy" id="5078"/>
    <lineage>
        <taxon>Eukaryota</taxon>
        <taxon>Fungi</taxon>
        <taxon>Dikarya</taxon>
        <taxon>Ascomycota</taxon>
        <taxon>Pezizomycotina</taxon>
        <taxon>Eurotiomycetes</taxon>
        <taxon>Eurotiomycetidae</taxon>
        <taxon>Eurotiales</taxon>
        <taxon>Aspergillaceae</taxon>
        <taxon>Penicillium</taxon>
    </lineage>
</organism>
<keyword evidence="2" id="KW-0378">Hydrolase</keyword>
<dbReference type="SUPFAM" id="SSF53474">
    <property type="entry name" value="alpha/beta-Hydrolases"/>
    <property type="match status" value="1"/>
</dbReference>
<sequence>MNQSKELKKRSVVSSFICSDEGEIKVALFRRSEKVATYQHHLAPISGSIESNETPSAAAWREITEETTLTERDLEVWRQGKPYTFCDPSVGRQWTIFPFLFRLKTCREGGRGEEGIQIDWEHEGWQWFSPDTVKDDEKFGGVPRLKESLRRVWFEGEMNERASKALISGLAELKADHQSGSHELTSIALKAFRDVIAQMSEDIDTKWWETARMAAWHLWKNGRESMGAATLNAFLGLLADMEEIVPQTLNGKVKLERLLALLDHHLSKRKEMPMRIKSSFATYLRCNFLPTSDTTPSRPLVILSFSASSTIRDSILEAFASLPISNLELRILESRPLCEGVTMASSILSAFQSRFPSSSDRHLKLTVYTDASAALASNGVDFVLLGADRISDSGAVCPSAKVLVLSELEKVAEPGADGNHSHEKNDPKELLSCWVDSGMKGIKALVEGTEMAGRDNINYTVEVKNIYFEWISANLIDAYICEEGTLYATAIQEKAQQVKQKADKYFVSFQMSKVFQSGIHTFNVLAKELTFEYVVHRPSKEKEDPHNLIVVQCPGWGLGSEYLENGLKALWEPEDSSTNASRYTVIFFHSRGTDGSSRPVGSQMSSMPDLASDLENLRHHLHLERYPVLLGHSNGGAIVLGYAEMYPSRVGKLVLLDHQLDAWDSMLVRKTDTDEDFTESVRGMWPLHFFHPQQYVPQLLRDIGDRKLSVWCYQAQGRCDKELLDPMQMVERLGDVQAETLIIFGRQDMICGTGIAERTAKDIQNARLITYGECGHFPWIEKREQTILDIRNFIQEAD</sequence>
<keyword evidence="5" id="KW-0396">Initiation factor</keyword>
<dbReference type="GO" id="GO:0016787">
    <property type="term" value="F:hydrolase activity"/>
    <property type="evidence" value="ECO:0007669"/>
    <property type="project" value="UniProtKB-KW"/>
</dbReference>
<dbReference type="GeneID" id="63705354"/>
<accession>A0A135LHM8</accession>
<dbReference type="SUPFAM" id="SSF100950">
    <property type="entry name" value="NagB/RpiA/CoA transferase-like"/>
    <property type="match status" value="1"/>
</dbReference>
<evidence type="ECO:0000313" key="6">
    <source>
        <dbReference type="Proteomes" id="UP000070168"/>
    </source>
</evidence>
<dbReference type="InterPro" id="IPR000649">
    <property type="entry name" value="IF-2B-related"/>
</dbReference>
<gene>
    <name evidence="5" type="ORF">PGRI_023410</name>
</gene>
<evidence type="ECO:0000256" key="3">
    <source>
        <dbReference type="RuleBase" id="RU003814"/>
    </source>
</evidence>
<dbReference type="PROSITE" id="PS00893">
    <property type="entry name" value="NUDIX_BOX"/>
    <property type="match status" value="1"/>
</dbReference>
<dbReference type="InterPro" id="IPR000086">
    <property type="entry name" value="NUDIX_hydrolase_dom"/>
</dbReference>
<dbReference type="GO" id="GO:0019509">
    <property type="term" value="P:L-methionine salvage from methylthioadenosine"/>
    <property type="evidence" value="ECO:0007669"/>
    <property type="project" value="TreeGrafter"/>
</dbReference>
<dbReference type="EMBL" id="LHQR01000065">
    <property type="protein sequence ID" value="KXG48471.1"/>
    <property type="molecule type" value="Genomic_DNA"/>
</dbReference>
<dbReference type="Proteomes" id="UP000070168">
    <property type="component" value="Unassembled WGS sequence"/>
</dbReference>
<dbReference type="GO" id="GO:0017000">
    <property type="term" value="P:antibiotic biosynthetic process"/>
    <property type="evidence" value="ECO:0007669"/>
    <property type="project" value="UniProtKB-ARBA"/>
</dbReference>
<keyword evidence="5" id="KW-0648">Protein biosynthesis</keyword>
<dbReference type="Gene3D" id="3.90.79.10">
    <property type="entry name" value="Nucleoside Triphosphate Pyrophosphohydrolase"/>
    <property type="match status" value="1"/>
</dbReference>
<dbReference type="InterPro" id="IPR042529">
    <property type="entry name" value="IF_2B-like_C"/>
</dbReference>
<dbReference type="PROSITE" id="PS51462">
    <property type="entry name" value="NUDIX"/>
    <property type="match status" value="1"/>
</dbReference>
<protein>
    <submittedName>
        <fullName evidence="5">Initiation factor 2B-related protein</fullName>
    </submittedName>
</protein>
<dbReference type="GO" id="GO:0046523">
    <property type="term" value="F:S-methyl-5-thioribose-1-phosphate isomerase activity"/>
    <property type="evidence" value="ECO:0007669"/>
    <property type="project" value="TreeGrafter"/>
</dbReference>
<comment type="caution">
    <text evidence="5">The sequence shown here is derived from an EMBL/GenBank/DDBJ whole genome shotgun (WGS) entry which is preliminary data.</text>
</comment>
<dbReference type="Gene3D" id="3.40.50.1820">
    <property type="entry name" value="alpha/beta hydrolase"/>
    <property type="match status" value="1"/>
</dbReference>
<keyword evidence="6" id="KW-1185">Reference proteome</keyword>
<proteinExistence type="inferred from homology"/>
<dbReference type="InterPro" id="IPR037171">
    <property type="entry name" value="NagB/RpiA_transferase-like"/>
</dbReference>
<dbReference type="InterPro" id="IPR029058">
    <property type="entry name" value="AB_hydrolase_fold"/>
</dbReference>